<dbReference type="PANTHER" id="PTHR33055:SF13">
    <property type="entry name" value="TRANSPOSASE"/>
    <property type="match status" value="1"/>
</dbReference>
<organism evidence="2 3">
    <name type="scientific">Luteimonas marina</name>
    <dbReference type="NCBI Taxonomy" id="488485"/>
    <lineage>
        <taxon>Bacteria</taxon>
        <taxon>Pseudomonadati</taxon>
        <taxon>Pseudomonadota</taxon>
        <taxon>Gammaproteobacteria</taxon>
        <taxon>Lysobacterales</taxon>
        <taxon>Lysobacteraceae</taxon>
        <taxon>Luteimonas</taxon>
    </lineage>
</organism>
<dbReference type="InterPro" id="IPR047650">
    <property type="entry name" value="Transpos_IS110"/>
</dbReference>
<dbReference type="GO" id="GO:0003677">
    <property type="term" value="F:DNA binding"/>
    <property type="evidence" value="ECO:0007669"/>
    <property type="project" value="InterPro"/>
</dbReference>
<sequence>QSDLAILRQVKGVGPVLLATLAAHLPELGRLDGKAIAKLVGVAPLARDSGSMRGTRSIWGGRASVRQALYMGALVAVRFNPHMRTFYQRLRAQGKVAKVALVAAMRKLLVILNAKMRDQMAAAAAT</sequence>
<gene>
    <name evidence="2" type="ORF">FQY83_15960</name>
</gene>
<comment type="caution">
    <text evidence="2">The sequence shown here is derived from an EMBL/GenBank/DDBJ whole genome shotgun (WGS) entry which is preliminary data.</text>
</comment>
<proteinExistence type="predicted"/>
<dbReference type="GO" id="GO:0004803">
    <property type="term" value="F:transposase activity"/>
    <property type="evidence" value="ECO:0007669"/>
    <property type="project" value="InterPro"/>
</dbReference>
<keyword evidence="3" id="KW-1185">Reference proteome</keyword>
<dbReference type="InterPro" id="IPR003346">
    <property type="entry name" value="Transposase_20"/>
</dbReference>
<evidence type="ECO:0000313" key="3">
    <source>
        <dbReference type="Proteomes" id="UP000319980"/>
    </source>
</evidence>
<reference evidence="2 3" key="1">
    <citation type="journal article" date="2008" name="Int. J. Syst. Evol. Microbiol.">
        <title>Luteimonas marina sp. nov., isolated from seawater.</title>
        <authorList>
            <person name="Baik K.S."/>
            <person name="Park S.C."/>
            <person name="Kim M.S."/>
            <person name="Kim E.M."/>
            <person name="Park C."/>
            <person name="Chun J."/>
            <person name="Seong C.N."/>
        </authorList>
    </citation>
    <scope>NUCLEOTIDE SEQUENCE [LARGE SCALE GENOMIC DNA]</scope>
    <source>
        <strain evidence="2 3">FR1330</strain>
    </source>
</reference>
<dbReference type="RefSeq" id="WP_146388974.1">
    <property type="nucleotide sequence ID" value="NZ_VOHK01000008.1"/>
</dbReference>
<accession>A0A5C5TWJ8</accession>
<dbReference type="GO" id="GO:0006313">
    <property type="term" value="P:DNA transposition"/>
    <property type="evidence" value="ECO:0007669"/>
    <property type="project" value="InterPro"/>
</dbReference>
<feature type="non-terminal residue" evidence="2">
    <location>
        <position position="1"/>
    </location>
</feature>
<dbReference type="EMBL" id="VOHK01000008">
    <property type="protein sequence ID" value="TWT17788.1"/>
    <property type="molecule type" value="Genomic_DNA"/>
</dbReference>
<evidence type="ECO:0000313" key="2">
    <source>
        <dbReference type="EMBL" id="TWT17788.1"/>
    </source>
</evidence>
<dbReference type="OrthoDB" id="9795150at2"/>
<dbReference type="Proteomes" id="UP000319980">
    <property type="component" value="Unassembled WGS sequence"/>
</dbReference>
<protein>
    <submittedName>
        <fullName evidence="2">IS110 family transposase</fullName>
    </submittedName>
</protein>
<dbReference type="PANTHER" id="PTHR33055">
    <property type="entry name" value="TRANSPOSASE FOR INSERTION SEQUENCE ELEMENT IS1111A"/>
    <property type="match status" value="1"/>
</dbReference>
<feature type="domain" description="Transposase IS116/IS110/IS902 C-terminal" evidence="1">
    <location>
        <begin position="5"/>
        <end position="88"/>
    </location>
</feature>
<dbReference type="Pfam" id="PF02371">
    <property type="entry name" value="Transposase_20"/>
    <property type="match status" value="1"/>
</dbReference>
<evidence type="ECO:0000259" key="1">
    <source>
        <dbReference type="Pfam" id="PF02371"/>
    </source>
</evidence>
<name>A0A5C5TWJ8_9GAMM</name>
<dbReference type="AlphaFoldDB" id="A0A5C5TWJ8"/>